<gene>
    <name evidence="3" type="ORF">EXY23_04740</name>
</gene>
<dbReference type="Pfam" id="PF01636">
    <property type="entry name" value="APH"/>
    <property type="match status" value="1"/>
</dbReference>
<name>A0A4R4DSL0_9PROT</name>
<dbReference type="InterPro" id="IPR041726">
    <property type="entry name" value="ACAD10_11_N"/>
</dbReference>
<dbReference type="EMBL" id="SKBM01000003">
    <property type="protein sequence ID" value="TCZ65481.1"/>
    <property type="molecule type" value="Genomic_DNA"/>
</dbReference>
<dbReference type="Gene3D" id="3.90.1200.10">
    <property type="match status" value="1"/>
</dbReference>
<dbReference type="InterPro" id="IPR052898">
    <property type="entry name" value="ACAD10-like"/>
</dbReference>
<dbReference type="Gene3D" id="3.30.200.20">
    <property type="entry name" value="Phosphorylase Kinase, domain 1"/>
    <property type="match status" value="1"/>
</dbReference>
<reference evidence="3 4" key="1">
    <citation type="submission" date="2019-03" db="EMBL/GenBank/DDBJ databases">
        <title>Paracraurococcus aquatilis NE82 genome sequence.</title>
        <authorList>
            <person name="Zhao Y."/>
            <person name="Du Z."/>
        </authorList>
    </citation>
    <scope>NUCLEOTIDE SEQUENCE [LARGE SCALE GENOMIC DNA]</scope>
    <source>
        <strain evidence="3 4">NE82</strain>
    </source>
</reference>
<keyword evidence="3" id="KW-0808">Transferase</keyword>
<dbReference type="InterPro" id="IPR011009">
    <property type="entry name" value="Kinase-like_dom_sf"/>
</dbReference>
<feature type="compositionally biased region" description="Basic and acidic residues" evidence="1">
    <location>
        <begin position="1"/>
        <end position="19"/>
    </location>
</feature>
<comment type="caution">
    <text evidence="3">The sequence shown here is derived from an EMBL/GenBank/DDBJ whole genome shotgun (WGS) entry which is preliminary data.</text>
</comment>
<dbReference type="SUPFAM" id="SSF56112">
    <property type="entry name" value="Protein kinase-like (PK-like)"/>
    <property type="match status" value="1"/>
</dbReference>
<dbReference type="PANTHER" id="PTHR47829:SF1">
    <property type="entry name" value="HAD FAMILY PHOSPHATASE"/>
    <property type="match status" value="1"/>
</dbReference>
<accession>A0A4R4DSL0</accession>
<proteinExistence type="predicted"/>
<feature type="domain" description="Aminoglycoside phosphotransferase" evidence="2">
    <location>
        <begin position="57"/>
        <end position="288"/>
    </location>
</feature>
<dbReference type="CDD" id="cd05154">
    <property type="entry name" value="ACAD10_11_N-like"/>
    <property type="match status" value="1"/>
</dbReference>
<evidence type="ECO:0000259" key="2">
    <source>
        <dbReference type="Pfam" id="PF01636"/>
    </source>
</evidence>
<feature type="region of interest" description="Disordered" evidence="1">
    <location>
        <begin position="1"/>
        <end position="23"/>
    </location>
</feature>
<dbReference type="AlphaFoldDB" id="A0A4R4DSL0"/>
<evidence type="ECO:0000256" key="1">
    <source>
        <dbReference type="SAM" id="MobiDB-lite"/>
    </source>
</evidence>
<evidence type="ECO:0000313" key="3">
    <source>
        <dbReference type="EMBL" id="TCZ65481.1"/>
    </source>
</evidence>
<keyword evidence="4" id="KW-1185">Reference proteome</keyword>
<dbReference type="OrthoDB" id="3806873at2"/>
<dbReference type="Proteomes" id="UP000295023">
    <property type="component" value="Unassembled WGS sequence"/>
</dbReference>
<dbReference type="PANTHER" id="PTHR47829">
    <property type="entry name" value="HYDROLASE, PUTATIVE (AFU_ORTHOLOGUE AFUA_1G12880)-RELATED"/>
    <property type="match status" value="1"/>
</dbReference>
<organism evidence="3 4">
    <name type="scientific">Roseicella aquatilis</name>
    <dbReference type="NCBI Taxonomy" id="2527868"/>
    <lineage>
        <taxon>Bacteria</taxon>
        <taxon>Pseudomonadati</taxon>
        <taxon>Pseudomonadota</taxon>
        <taxon>Alphaproteobacteria</taxon>
        <taxon>Acetobacterales</taxon>
        <taxon>Roseomonadaceae</taxon>
        <taxon>Roseicella</taxon>
    </lineage>
</organism>
<dbReference type="InterPro" id="IPR002575">
    <property type="entry name" value="Aminoglycoside_PTrfase"/>
</dbReference>
<protein>
    <submittedName>
        <fullName evidence="3">Phosphotransferase family protein</fullName>
    </submittedName>
</protein>
<evidence type="ECO:0000313" key="4">
    <source>
        <dbReference type="Proteomes" id="UP000295023"/>
    </source>
</evidence>
<sequence>MSASDDRGAAGRGGLDRPPAHGGIPELVPVLDRHRFDDAALARYLAEYLPGFDGAIEVRQFQGGQSNPTFHIATRAGDYVLRKKPPGKLLPRAHAVEREYQILRALEGSEVPVPRARILVEDERVIGTPFFVMDHVPGRVFVDRVPLAASPADRAAIYADMARVLAALHKVDWRAAGLEGFGKPEGYMPRQVDLWTRQWQAAKVEEMPIMDRLGPWLAAHLPPEEPPAIAHGDYRLGNLIIHPTEPRIVAVLDWELATIGQPLADLGYCCLTYHFDPGPEGVAGVAGTDLAGTGIPTEREFVARYSALMGREVPEALDVFVVFSMFRLASIVAGVWRRALDGNASDPRAIGYRDRYRKMAERAWEIVRRIDPAA</sequence>
<dbReference type="GO" id="GO:0016740">
    <property type="term" value="F:transferase activity"/>
    <property type="evidence" value="ECO:0007669"/>
    <property type="project" value="UniProtKB-KW"/>
</dbReference>